<accession>A0AC35EY84</accession>
<name>A0AC35EY84_9BILA</name>
<sequence>MNVSNIALLSSSTSNPPIYTIKHPYPQRFSLPFEVIKYMIQNCKSGKAWKKLIMTCKHFYSKKPVFPVKHLHAYPDSKCEADEEKFNSSKFFPKLWLYDSLCANTMMSTPKIYKFDLQVLRIAFQNLSFADYQKLTSSGSLKNIGLRFVTIENADDTIVPADKLLEGLDNLDKFFMVYSNNL</sequence>
<organism evidence="1 2">
    <name type="scientific">Panagrolaimus sp. PS1159</name>
    <dbReference type="NCBI Taxonomy" id="55785"/>
    <lineage>
        <taxon>Eukaryota</taxon>
        <taxon>Metazoa</taxon>
        <taxon>Ecdysozoa</taxon>
        <taxon>Nematoda</taxon>
        <taxon>Chromadorea</taxon>
        <taxon>Rhabditida</taxon>
        <taxon>Tylenchina</taxon>
        <taxon>Panagrolaimomorpha</taxon>
        <taxon>Panagrolaimoidea</taxon>
        <taxon>Panagrolaimidae</taxon>
        <taxon>Panagrolaimus</taxon>
    </lineage>
</organism>
<dbReference type="WBParaSite" id="PS1159_v2.g11864.t1">
    <property type="protein sequence ID" value="PS1159_v2.g11864.t1"/>
    <property type="gene ID" value="PS1159_v2.g11864"/>
</dbReference>
<reference evidence="2" key="1">
    <citation type="submission" date="2022-11" db="UniProtKB">
        <authorList>
            <consortium name="WormBaseParasite"/>
        </authorList>
    </citation>
    <scope>IDENTIFICATION</scope>
</reference>
<evidence type="ECO:0000313" key="2">
    <source>
        <dbReference type="WBParaSite" id="PS1159_v2.g11864.t1"/>
    </source>
</evidence>
<evidence type="ECO:0000313" key="1">
    <source>
        <dbReference type="Proteomes" id="UP000887580"/>
    </source>
</evidence>
<dbReference type="Proteomes" id="UP000887580">
    <property type="component" value="Unplaced"/>
</dbReference>
<protein>
    <submittedName>
        <fullName evidence="2">Uncharacterized protein</fullName>
    </submittedName>
</protein>
<proteinExistence type="predicted"/>